<dbReference type="InterPro" id="IPR050768">
    <property type="entry name" value="UPF0353/GerABKA_families"/>
</dbReference>
<dbReference type="EMBL" id="LJCO01000108">
    <property type="protein sequence ID" value="KPV38938.1"/>
    <property type="molecule type" value="Genomic_DNA"/>
</dbReference>
<proteinExistence type="inferred from homology"/>
<dbReference type="PATRIC" id="fig|471514.4.peg.2270"/>
<dbReference type="PIRSF" id="PIRSF005690">
    <property type="entry name" value="GerBA"/>
    <property type="match status" value="1"/>
</dbReference>
<keyword evidence="3" id="KW-0812">Transmembrane</keyword>
<dbReference type="OrthoDB" id="9772630at2"/>
<dbReference type="GO" id="GO:0009847">
    <property type="term" value="P:spore germination"/>
    <property type="evidence" value="ECO:0007669"/>
    <property type="project" value="InterPro"/>
</dbReference>
<comment type="caution">
    <text evidence="4">The sequence shown here is derived from an EMBL/GenBank/DDBJ whole genome shotgun (WGS) entry which is preliminary data.</text>
</comment>
<organism evidence="4 5">
    <name type="scientific">Alicyclobacillus ferrooxydans</name>
    <dbReference type="NCBI Taxonomy" id="471514"/>
    <lineage>
        <taxon>Bacteria</taxon>
        <taxon>Bacillati</taxon>
        <taxon>Bacillota</taxon>
        <taxon>Bacilli</taxon>
        <taxon>Bacillales</taxon>
        <taxon>Alicyclobacillaceae</taxon>
        <taxon>Alicyclobacillus</taxon>
    </lineage>
</organism>
<gene>
    <name evidence="4" type="ORF">AN477_23120</name>
</gene>
<name>A0A0P9EK36_9BACL</name>
<comment type="similarity">
    <text evidence="1">Belongs to the GerABKA family.</text>
</comment>
<keyword evidence="3" id="KW-1133">Transmembrane helix</keyword>
<evidence type="ECO:0000313" key="5">
    <source>
        <dbReference type="Proteomes" id="UP000050482"/>
    </source>
</evidence>
<dbReference type="PANTHER" id="PTHR22550:SF5">
    <property type="entry name" value="LEUCINE ZIPPER PROTEIN 4"/>
    <property type="match status" value="1"/>
</dbReference>
<evidence type="ECO:0000256" key="2">
    <source>
        <dbReference type="ARBA" id="ARBA00023136"/>
    </source>
</evidence>
<sequence>MRSKRDNGNRIAAHHNAAILSLQSLTDILVGIDDAEIIKQEAFGSRKIGLIYIRTLVDLERLNESIIKPLKTRPTAPLLQCVESANVSQFNTLEQAERNLMSGCVLVNDMIENVWWAIKLPTSLGRSVQPSDTESVVYGAKESFTEQLDQNITLIRRRLPVVALKTEKFSIGTLSNTSIVLMYLEGITNPNFIKIARSKIKRIDFDQFLADSQVAAFMDDNIHSVFPQFLSTDRPDQCSWSLGLGKVVILVDGSPFALVAPITFFHLFQSPEDYFLRWIVASLFRSTRYASFLLSSLLVPLYVALTTYNYQVVPIQILGVLLESRSRLPFSPFWEALLMLVTLQILNEASLRMPTKAGQTLGVVGGIVIGEAAVTAGFVSNVLIVLVGISAIASFLVPNYQLAKSNTVLQFLLLILAALFGIFGIAVGLLVILAHLNALTSLRQPYLAPVAPFFAREWSDLFIRAPLPWQSTRPKSLAPLQRWRMGGRKS</sequence>
<dbReference type="RefSeq" id="WP_157062143.1">
    <property type="nucleotide sequence ID" value="NZ_LJCO01000108.1"/>
</dbReference>
<feature type="transmembrane region" description="Helical" evidence="3">
    <location>
        <begin position="408"/>
        <end position="434"/>
    </location>
</feature>
<dbReference type="Pfam" id="PF03323">
    <property type="entry name" value="GerA"/>
    <property type="match status" value="1"/>
</dbReference>
<feature type="transmembrane region" description="Helical" evidence="3">
    <location>
        <begin position="363"/>
        <end position="396"/>
    </location>
</feature>
<feature type="transmembrane region" description="Helical" evidence="3">
    <location>
        <begin position="289"/>
        <end position="310"/>
    </location>
</feature>
<evidence type="ECO:0000256" key="3">
    <source>
        <dbReference type="SAM" id="Phobius"/>
    </source>
</evidence>
<dbReference type="PANTHER" id="PTHR22550">
    <property type="entry name" value="SPORE GERMINATION PROTEIN"/>
    <property type="match status" value="1"/>
</dbReference>
<accession>A0A0P9EK36</accession>
<reference evidence="4 5" key="1">
    <citation type="submission" date="2015-09" db="EMBL/GenBank/DDBJ databases">
        <title>Draft genome sequence of Alicyclobacillus ferrooxydans DSM 22381.</title>
        <authorList>
            <person name="Hemp J."/>
        </authorList>
    </citation>
    <scope>NUCLEOTIDE SEQUENCE [LARGE SCALE GENOMIC DNA]</scope>
    <source>
        <strain evidence="4 5">TC-34</strain>
    </source>
</reference>
<feature type="transmembrane region" description="Helical" evidence="3">
    <location>
        <begin position="247"/>
        <end position="268"/>
    </location>
</feature>
<keyword evidence="5" id="KW-1185">Reference proteome</keyword>
<dbReference type="GO" id="GO:0016020">
    <property type="term" value="C:membrane"/>
    <property type="evidence" value="ECO:0007669"/>
    <property type="project" value="InterPro"/>
</dbReference>
<dbReference type="InterPro" id="IPR004995">
    <property type="entry name" value="Spore_Ger"/>
</dbReference>
<dbReference type="STRING" id="471514.AN477_23120"/>
<evidence type="ECO:0000256" key="1">
    <source>
        <dbReference type="ARBA" id="ARBA00005278"/>
    </source>
</evidence>
<keyword evidence="2 3" id="KW-0472">Membrane</keyword>
<protein>
    <submittedName>
        <fullName evidence="4">Spore gernimation protein</fullName>
    </submittedName>
</protein>
<dbReference type="AlphaFoldDB" id="A0A0P9EK36"/>
<dbReference type="Proteomes" id="UP000050482">
    <property type="component" value="Unassembled WGS sequence"/>
</dbReference>
<evidence type="ECO:0000313" key="4">
    <source>
        <dbReference type="EMBL" id="KPV38938.1"/>
    </source>
</evidence>